<dbReference type="PANTHER" id="PTHR34308">
    <property type="entry name" value="COBALAMIN BIOSYNTHESIS PROTEIN CBIB"/>
    <property type="match status" value="1"/>
</dbReference>
<dbReference type="STRING" id="573061.Clocel_2221"/>
<evidence type="ECO:0000256" key="5">
    <source>
        <dbReference type="ARBA" id="ARBA00022573"/>
    </source>
</evidence>
<dbReference type="HAMAP" id="MF_00024">
    <property type="entry name" value="CobD_CbiB"/>
    <property type="match status" value="1"/>
</dbReference>
<comment type="subcellular location">
    <subcellularLocation>
        <location evidence="1 9">Cell membrane</location>
        <topology evidence="1 9">Multi-pass membrane protein</topology>
    </subcellularLocation>
</comment>
<keyword evidence="7 9" id="KW-1133">Transmembrane helix</keyword>
<evidence type="ECO:0000313" key="11">
    <source>
        <dbReference type="Proteomes" id="UP000002730"/>
    </source>
</evidence>
<evidence type="ECO:0000313" key="10">
    <source>
        <dbReference type="EMBL" id="ADL51961.1"/>
    </source>
</evidence>
<dbReference type="GO" id="GO:0009236">
    <property type="term" value="P:cobalamin biosynthetic process"/>
    <property type="evidence" value="ECO:0007669"/>
    <property type="project" value="UniProtKB-UniRule"/>
</dbReference>
<name>D9SNZ6_CLOC7</name>
<dbReference type="OrthoDB" id="9811967at2"/>
<dbReference type="GO" id="GO:0048472">
    <property type="term" value="F:threonine-phosphate decarboxylase activity"/>
    <property type="evidence" value="ECO:0007669"/>
    <property type="project" value="InterPro"/>
</dbReference>
<dbReference type="Proteomes" id="UP000002730">
    <property type="component" value="Chromosome"/>
</dbReference>
<evidence type="ECO:0000256" key="2">
    <source>
        <dbReference type="ARBA" id="ARBA00004953"/>
    </source>
</evidence>
<evidence type="ECO:0000256" key="4">
    <source>
        <dbReference type="ARBA" id="ARBA00022475"/>
    </source>
</evidence>
<dbReference type="GO" id="GO:0015420">
    <property type="term" value="F:ABC-type vitamin B12 transporter activity"/>
    <property type="evidence" value="ECO:0007669"/>
    <property type="project" value="UniProtKB-UniRule"/>
</dbReference>
<organism evidence="10 11">
    <name type="scientific">Clostridium cellulovorans (strain ATCC 35296 / DSM 3052 / OCM 3 / 743B)</name>
    <dbReference type="NCBI Taxonomy" id="573061"/>
    <lineage>
        <taxon>Bacteria</taxon>
        <taxon>Bacillati</taxon>
        <taxon>Bacillota</taxon>
        <taxon>Clostridia</taxon>
        <taxon>Eubacteriales</taxon>
        <taxon>Clostridiaceae</taxon>
        <taxon>Clostridium</taxon>
    </lineage>
</organism>
<dbReference type="AlphaFoldDB" id="D9SNZ6"/>
<dbReference type="eggNOG" id="COG1270">
    <property type="taxonomic scope" value="Bacteria"/>
</dbReference>
<evidence type="ECO:0000256" key="6">
    <source>
        <dbReference type="ARBA" id="ARBA00022692"/>
    </source>
</evidence>
<comment type="similarity">
    <text evidence="3 9">Belongs to the CobD/CbiB family.</text>
</comment>
<keyword evidence="5 9" id="KW-0169">Cobalamin biosynthesis</keyword>
<dbReference type="EMBL" id="CP002160">
    <property type="protein sequence ID" value="ADL51961.1"/>
    <property type="molecule type" value="Genomic_DNA"/>
</dbReference>
<gene>
    <name evidence="9" type="primary">cobD</name>
    <name evidence="10" type="ordered locus">Clocel_2221</name>
</gene>
<dbReference type="PANTHER" id="PTHR34308:SF1">
    <property type="entry name" value="COBALAMIN BIOSYNTHESIS PROTEIN CBIB"/>
    <property type="match status" value="1"/>
</dbReference>
<dbReference type="RefSeq" id="WP_010076813.1">
    <property type="nucleotide sequence ID" value="NC_014393.1"/>
</dbReference>
<dbReference type="KEGG" id="ccb:Clocel_2221"/>
<evidence type="ECO:0000256" key="1">
    <source>
        <dbReference type="ARBA" id="ARBA00004651"/>
    </source>
</evidence>
<reference evidence="10 11" key="1">
    <citation type="submission" date="2010-08" db="EMBL/GenBank/DDBJ databases">
        <title>Complete sequence of Clostridium cellulovorans 743B.</title>
        <authorList>
            <consortium name="US DOE Joint Genome Institute"/>
            <person name="Lucas S."/>
            <person name="Copeland A."/>
            <person name="Lapidus A."/>
            <person name="Cheng J.-F."/>
            <person name="Bruce D."/>
            <person name="Goodwin L."/>
            <person name="Pitluck S."/>
            <person name="Chertkov O."/>
            <person name="Detter J.C."/>
            <person name="Han C."/>
            <person name="Tapia R."/>
            <person name="Land M."/>
            <person name="Hauser L."/>
            <person name="Chang Y.-J."/>
            <person name="Jeffries C."/>
            <person name="Kyrpides N."/>
            <person name="Ivanova N."/>
            <person name="Mikhailova N."/>
            <person name="Hemme C.L."/>
            <person name="Woyke T."/>
        </authorList>
    </citation>
    <scope>NUCLEOTIDE SEQUENCE [LARGE SCALE GENOMIC DNA]</scope>
    <source>
        <strain evidence="11">ATCC 35296 / DSM 3052 / OCM 3 / 743B</strain>
    </source>
</reference>
<feature type="transmembrane region" description="Helical" evidence="9">
    <location>
        <begin position="53"/>
        <end position="78"/>
    </location>
</feature>
<comment type="pathway">
    <text evidence="2 9">Cofactor biosynthesis; adenosylcobalamin biosynthesis.</text>
</comment>
<dbReference type="GO" id="GO:0005886">
    <property type="term" value="C:plasma membrane"/>
    <property type="evidence" value="ECO:0007669"/>
    <property type="project" value="UniProtKB-SubCell"/>
</dbReference>
<dbReference type="HOGENOM" id="CLU_054212_0_0_9"/>
<keyword evidence="4 9" id="KW-1003">Cell membrane</keyword>
<dbReference type="UniPathway" id="UPA00148"/>
<accession>D9SNZ6</accession>
<evidence type="ECO:0000256" key="9">
    <source>
        <dbReference type="HAMAP-Rule" id="MF_00024"/>
    </source>
</evidence>
<feature type="transmembrane region" description="Helical" evidence="9">
    <location>
        <begin position="158"/>
        <end position="179"/>
    </location>
</feature>
<keyword evidence="6 9" id="KW-0812">Transmembrane</keyword>
<keyword evidence="8 9" id="KW-0472">Membrane</keyword>
<sequence length="320" mass="35302">MSLTMKLLLGFILDLIFGDPISIPHPVRYIGWLIGKCEKVLRPKFKDTKNGQIIAGGITTLSVVSISTGVCYLILFLLGLINNYLRDLGEIIIIYQVLATKCLKQETMKVYSELKNNNLPEARIKLSYLVGRDTEHLNEEAVARATVETIAENTSDGVIAPLLFMAIGGAPFGILYKAINTLDSSIGYKNDKYLYFGRIAAKLDDVANFLPSRIAGIFLILAALFLGYDFKEATRIFLRDRYNHSSPNSAQTEAACAGALGIKLGGDNYYFGKLVHKKTIGDANKAIDCETIKKANNLLYGTSIIAIVIVCLLRYSVLMR</sequence>
<dbReference type="NCBIfam" id="TIGR00380">
    <property type="entry name" value="cobal_cbiB"/>
    <property type="match status" value="1"/>
</dbReference>
<dbReference type="Pfam" id="PF03186">
    <property type="entry name" value="CobD_Cbib"/>
    <property type="match status" value="1"/>
</dbReference>
<evidence type="ECO:0000256" key="7">
    <source>
        <dbReference type="ARBA" id="ARBA00022989"/>
    </source>
</evidence>
<dbReference type="InterPro" id="IPR004485">
    <property type="entry name" value="Cobalamin_biosynth_CobD/CbiB"/>
</dbReference>
<comment type="caution">
    <text evidence="9">Lacks conserved residue(s) required for the propagation of feature annotation.</text>
</comment>
<keyword evidence="11" id="KW-1185">Reference proteome</keyword>
<evidence type="ECO:0000256" key="8">
    <source>
        <dbReference type="ARBA" id="ARBA00023136"/>
    </source>
</evidence>
<evidence type="ECO:0000256" key="3">
    <source>
        <dbReference type="ARBA" id="ARBA00006263"/>
    </source>
</evidence>
<feature type="transmembrane region" description="Helical" evidence="9">
    <location>
        <begin position="298"/>
        <end position="317"/>
    </location>
</feature>
<feature type="transmembrane region" description="Helical" evidence="9">
    <location>
        <begin position="210"/>
        <end position="230"/>
    </location>
</feature>
<proteinExistence type="inferred from homology"/>
<comment type="function">
    <text evidence="9">Converts cobyric acid to cobinamide by the addition of aminopropanol on the F carboxylic group.</text>
</comment>
<protein>
    <recommendedName>
        <fullName evidence="9">Cobalamin biosynthesis protein CobD</fullName>
    </recommendedName>
</protein>